<name>A0A4R5DPC6_9ACTN</name>
<feature type="signal peptide" evidence="2">
    <location>
        <begin position="1"/>
        <end position="25"/>
    </location>
</feature>
<evidence type="ECO:0008006" key="5">
    <source>
        <dbReference type="Google" id="ProtNLM"/>
    </source>
</evidence>
<sequence length="184" mass="18936">MNGSRPRAGRRFMVGLACVALSAAACSGGDENHSASDPTPTASTSGDAATKVEAEIESVFQDYWNAVIQAQSGQSDDPASLFDGIATDATTEDNVGIAQRYAQEGITRVGEPVISDVTVNVVSDSGVVSACVDESDWVAQLPDGSTLPPPEEQLAPHPVVFEVVGSDGSWLIGDPIEPGGTITC</sequence>
<keyword evidence="4" id="KW-1185">Reference proteome</keyword>
<accession>A0A4R5DPC6</accession>
<dbReference type="InParanoid" id="A0A4R5DPC6"/>
<gene>
    <name evidence="3" type="ORF">E1269_07105</name>
</gene>
<organism evidence="3 4">
    <name type="scientific">Jiangella asiatica</name>
    <dbReference type="NCBI Taxonomy" id="2530372"/>
    <lineage>
        <taxon>Bacteria</taxon>
        <taxon>Bacillati</taxon>
        <taxon>Actinomycetota</taxon>
        <taxon>Actinomycetes</taxon>
        <taxon>Jiangellales</taxon>
        <taxon>Jiangellaceae</taxon>
        <taxon>Jiangella</taxon>
    </lineage>
</organism>
<evidence type="ECO:0000256" key="1">
    <source>
        <dbReference type="SAM" id="MobiDB-lite"/>
    </source>
</evidence>
<evidence type="ECO:0000313" key="4">
    <source>
        <dbReference type="Proteomes" id="UP000294739"/>
    </source>
</evidence>
<dbReference type="PROSITE" id="PS51257">
    <property type="entry name" value="PROKAR_LIPOPROTEIN"/>
    <property type="match status" value="1"/>
</dbReference>
<dbReference type="OrthoDB" id="5186714at2"/>
<reference evidence="3 4" key="1">
    <citation type="submission" date="2019-03" db="EMBL/GenBank/DDBJ databases">
        <title>Draft genome sequences of novel Actinobacteria.</title>
        <authorList>
            <person name="Sahin N."/>
            <person name="Ay H."/>
            <person name="Saygin H."/>
        </authorList>
    </citation>
    <scope>NUCLEOTIDE SEQUENCE [LARGE SCALE GENOMIC DNA]</scope>
    <source>
        <strain evidence="3 4">5K138</strain>
    </source>
</reference>
<dbReference type="RefSeq" id="WP_131892829.1">
    <property type="nucleotide sequence ID" value="NZ_SMKZ01000007.1"/>
</dbReference>
<feature type="chain" id="PRO_5038480443" description="Nuclear transport factor 2 family protein" evidence="2">
    <location>
        <begin position="26"/>
        <end position="184"/>
    </location>
</feature>
<keyword evidence="2" id="KW-0732">Signal</keyword>
<dbReference type="AlphaFoldDB" id="A0A4R5DPC6"/>
<proteinExistence type="predicted"/>
<dbReference type="EMBL" id="SMKZ01000007">
    <property type="protein sequence ID" value="TDE12603.1"/>
    <property type="molecule type" value="Genomic_DNA"/>
</dbReference>
<evidence type="ECO:0000313" key="3">
    <source>
        <dbReference type="EMBL" id="TDE12603.1"/>
    </source>
</evidence>
<protein>
    <recommendedName>
        <fullName evidence="5">Nuclear transport factor 2 family protein</fullName>
    </recommendedName>
</protein>
<dbReference type="Proteomes" id="UP000294739">
    <property type="component" value="Unassembled WGS sequence"/>
</dbReference>
<comment type="caution">
    <text evidence="3">The sequence shown here is derived from an EMBL/GenBank/DDBJ whole genome shotgun (WGS) entry which is preliminary data.</text>
</comment>
<feature type="region of interest" description="Disordered" evidence="1">
    <location>
        <begin position="28"/>
        <end position="49"/>
    </location>
</feature>
<feature type="compositionally biased region" description="Low complexity" evidence="1">
    <location>
        <begin position="35"/>
        <end position="45"/>
    </location>
</feature>
<evidence type="ECO:0000256" key="2">
    <source>
        <dbReference type="SAM" id="SignalP"/>
    </source>
</evidence>